<name>A0A0F9NXM0_9ZZZZ</name>
<dbReference type="PANTHER" id="PTHR43630">
    <property type="entry name" value="POLY-BETA-1,6-N-ACETYL-D-GLUCOSAMINE SYNTHASE"/>
    <property type="match status" value="1"/>
</dbReference>
<dbReference type="EMBL" id="LAZR01007326">
    <property type="protein sequence ID" value="KKM85982.1"/>
    <property type="molecule type" value="Genomic_DNA"/>
</dbReference>
<organism evidence="2">
    <name type="scientific">marine sediment metagenome</name>
    <dbReference type="NCBI Taxonomy" id="412755"/>
    <lineage>
        <taxon>unclassified sequences</taxon>
        <taxon>metagenomes</taxon>
        <taxon>ecological metagenomes</taxon>
    </lineage>
</organism>
<sequence length="369" mass="43883">MYLAACIMVKDEKGQIERTINSCKNNVDGFVFLDTGSSDGTPALIEKICSKNGIQYFLYHAQFVDFSTSRNYLSECAKKHAKYLLLLDANDELYNGELLKKYIKDNSEFDVFIIRCILQNKQKQQVLPRYAIIKSEKDVQFRYSVEEELVLDGHNVANLYETGIYIYQDIQKDKSSVDRYARDLELLYIDYHKNPKDRHALYNLAQTYRALSKNLDSLKFFELYLQNKPSGSYETHKDDVFWCYIYVVELLLMVQIDNWKNKILHHLNNCISYVNGKRMEPYYYYAMLYYFLGKELEHKQDKICIKYYLKTRDYLQQASKIHKPTDTYAVYSEQLYVEIPKKIKEINELIQVYYFNKSRSSFGKQSLRF</sequence>
<evidence type="ECO:0000259" key="1">
    <source>
        <dbReference type="Pfam" id="PF00535"/>
    </source>
</evidence>
<reference evidence="2" key="1">
    <citation type="journal article" date="2015" name="Nature">
        <title>Complex archaea that bridge the gap between prokaryotes and eukaryotes.</title>
        <authorList>
            <person name="Spang A."/>
            <person name="Saw J.H."/>
            <person name="Jorgensen S.L."/>
            <person name="Zaremba-Niedzwiedzka K."/>
            <person name="Martijn J."/>
            <person name="Lind A.E."/>
            <person name="van Eijk R."/>
            <person name="Schleper C."/>
            <person name="Guy L."/>
            <person name="Ettema T.J."/>
        </authorList>
    </citation>
    <scope>NUCLEOTIDE SEQUENCE</scope>
</reference>
<proteinExistence type="predicted"/>
<protein>
    <recommendedName>
        <fullName evidence="1">Glycosyltransferase 2-like domain-containing protein</fullName>
    </recommendedName>
</protein>
<dbReference type="AlphaFoldDB" id="A0A0F9NXM0"/>
<comment type="caution">
    <text evidence="2">The sequence shown here is derived from an EMBL/GenBank/DDBJ whole genome shotgun (WGS) entry which is preliminary data.</text>
</comment>
<dbReference type="InterPro" id="IPR029044">
    <property type="entry name" value="Nucleotide-diphossugar_trans"/>
</dbReference>
<gene>
    <name evidence="2" type="ORF">LCGC14_1283590</name>
</gene>
<dbReference type="SUPFAM" id="SSF53448">
    <property type="entry name" value="Nucleotide-diphospho-sugar transferases"/>
    <property type="match status" value="1"/>
</dbReference>
<accession>A0A0F9NXM0</accession>
<dbReference type="Pfam" id="PF00535">
    <property type="entry name" value="Glycos_transf_2"/>
    <property type="match status" value="1"/>
</dbReference>
<evidence type="ECO:0000313" key="2">
    <source>
        <dbReference type="EMBL" id="KKM85982.1"/>
    </source>
</evidence>
<dbReference type="InterPro" id="IPR001173">
    <property type="entry name" value="Glyco_trans_2-like"/>
</dbReference>
<dbReference type="PANTHER" id="PTHR43630:SF2">
    <property type="entry name" value="GLYCOSYLTRANSFERASE"/>
    <property type="match status" value="1"/>
</dbReference>
<dbReference type="Gene3D" id="3.90.550.10">
    <property type="entry name" value="Spore Coat Polysaccharide Biosynthesis Protein SpsA, Chain A"/>
    <property type="match status" value="1"/>
</dbReference>
<feature type="domain" description="Glycosyltransferase 2-like" evidence="1">
    <location>
        <begin position="6"/>
        <end position="102"/>
    </location>
</feature>